<proteinExistence type="predicted"/>
<keyword evidence="2" id="KW-0378">Hydrolase</keyword>
<evidence type="ECO:0000313" key="3">
    <source>
        <dbReference type="Proteomes" id="UP000036168"/>
    </source>
</evidence>
<dbReference type="EMBL" id="JARRTL010000008">
    <property type="protein sequence ID" value="MEC0485071.1"/>
    <property type="molecule type" value="Genomic_DNA"/>
</dbReference>
<dbReference type="Gene3D" id="3.30.1240.10">
    <property type="match status" value="1"/>
</dbReference>
<dbReference type="SFLD" id="SFLDG01140">
    <property type="entry name" value="C2.B:_Phosphomannomutase_and_P"/>
    <property type="match status" value="1"/>
</dbReference>
<organism evidence="1 3">
    <name type="scientific">Bacillus glycinifermentans</name>
    <dbReference type="NCBI Taxonomy" id="1664069"/>
    <lineage>
        <taxon>Bacteria</taxon>
        <taxon>Bacillati</taxon>
        <taxon>Bacillota</taxon>
        <taxon>Bacilli</taxon>
        <taxon>Bacillales</taxon>
        <taxon>Bacillaceae</taxon>
        <taxon>Bacillus</taxon>
    </lineage>
</organism>
<keyword evidence="4" id="KW-1185">Reference proteome</keyword>
<dbReference type="PANTHER" id="PTHR10000">
    <property type="entry name" value="PHOSPHOSERINE PHOSPHATASE"/>
    <property type="match status" value="1"/>
</dbReference>
<dbReference type="InterPro" id="IPR006379">
    <property type="entry name" value="HAD-SF_hydro_IIB"/>
</dbReference>
<evidence type="ECO:0000313" key="4">
    <source>
        <dbReference type="Proteomes" id="UP001341297"/>
    </source>
</evidence>
<dbReference type="EC" id="3.1.3.-" evidence="2"/>
<protein>
    <submittedName>
        <fullName evidence="2">Cof-type HAD-IIB family hydrolase</fullName>
        <ecNumber evidence="2">3.1.3.-</ecNumber>
    </submittedName>
    <submittedName>
        <fullName evidence="1">Sugar phosphatase</fullName>
    </submittedName>
</protein>
<dbReference type="GO" id="GO:0016791">
    <property type="term" value="F:phosphatase activity"/>
    <property type="evidence" value="ECO:0007669"/>
    <property type="project" value="UniProtKB-ARBA"/>
</dbReference>
<dbReference type="InterPro" id="IPR000150">
    <property type="entry name" value="Cof"/>
</dbReference>
<dbReference type="STRING" id="1664069.BGLY_3113"/>
<dbReference type="PANTHER" id="PTHR10000:SF53">
    <property type="entry name" value="5-AMINO-6-(5-PHOSPHO-D-RIBITYLAMINO)URACIL PHOSPHATASE YBJI-RELATED"/>
    <property type="match status" value="1"/>
</dbReference>
<evidence type="ECO:0000313" key="2">
    <source>
        <dbReference type="EMBL" id="MEC0485071.1"/>
    </source>
</evidence>
<dbReference type="GO" id="GO:0000287">
    <property type="term" value="F:magnesium ion binding"/>
    <property type="evidence" value="ECO:0007669"/>
    <property type="project" value="TreeGrafter"/>
</dbReference>
<reference evidence="1 3" key="1">
    <citation type="journal article" date="2015" name="Int. J. Syst. Evol. Microbiol.">
        <title>Bacillus glycinifermentans sp. nov., isolated from fermented soybean paste.</title>
        <authorList>
            <person name="Kim S.J."/>
            <person name="Dunlap C.A."/>
            <person name="Kwon S.W."/>
            <person name="Rooney A.P."/>
        </authorList>
    </citation>
    <scope>NUCLEOTIDE SEQUENCE [LARGE SCALE GENOMIC DNA]</scope>
    <source>
        <strain evidence="1 3">GO-13</strain>
    </source>
</reference>
<dbReference type="Proteomes" id="UP001341297">
    <property type="component" value="Unassembled WGS sequence"/>
</dbReference>
<dbReference type="SFLD" id="SFLDS00003">
    <property type="entry name" value="Haloacid_Dehalogenase"/>
    <property type="match status" value="1"/>
</dbReference>
<dbReference type="NCBIfam" id="TIGR00099">
    <property type="entry name" value="Cof-subfamily"/>
    <property type="match status" value="1"/>
</dbReference>
<reference evidence="2 4" key="3">
    <citation type="submission" date="2023-03" db="EMBL/GenBank/DDBJ databases">
        <title>Agriculturally important microbes genome sequencing.</title>
        <authorList>
            <person name="Dunlap C."/>
        </authorList>
    </citation>
    <scope>NUCLEOTIDE SEQUENCE [LARGE SCALE GENOMIC DNA]</scope>
    <source>
        <strain evidence="2 4">CBP-3203</strain>
    </source>
</reference>
<dbReference type="EMBL" id="LECW02000004">
    <property type="protein sequence ID" value="KRT95267.1"/>
    <property type="molecule type" value="Genomic_DNA"/>
</dbReference>
<dbReference type="InterPro" id="IPR036412">
    <property type="entry name" value="HAD-like_sf"/>
</dbReference>
<dbReference type="Pfam" id="PF08282">
    <property type="entry name" value="Hydrolase_3"/>
    <property type="match status" value="1"/>
</dbReference>
<dbReference type="CDD" id="cd07518">
    <property type="entry name" value="HAD_YbiV-Like"/>
    <property type="match status" value="1"/>
</dbReference>
<dbReference type="GO" id="GO:0005829">
    <property type="term" value="C:cytosol"/>
    <property type="evidence" value="ECO:0007669"/>
    <property type="project" value="TreeGrafter"/>
</dbReference>
<dbReference type="AlphaFoldDB" id="A0A0T6BUI4"/>
<dbReference type="SFLD" id="SFLDG01144">
    <property type="entry name" value="C2.B.4:_PGP_Like"/>
    <property type="match status" value="1"/>
</dbReference>
<gene>
    <name evidence="1" type="ORF">AB447_212245</name>
    <name evidence="2" type="ORF">P8828_09455</name>
</gene>
<comment type="caution">
    <text evidence="1">The sequence shown here is derived from an EMBL/GenBank/DDBJ whole genome shotgun (WGS) entry which is preliminary data.</text>
</comment>
<sequence>MSIKLIAVDMDGTFLNDEMKYNKERFMKQFRELNARGIKFVVASGNQYYQLKSFFPSIENEIAFVAENGAYVVDSGKELFSGEMSKETIKKVTDILEQYEYKNLIVCGRKSAYIHEDVGEEEYKQARKYYHMLQKVPHFENLNDKIFKFSTSFSADHVSELLRNLKKAIGSLVTPVSSGHGDIDFIIPGLHKASGIKLLQERWGINDAESIAFGDSGNDLEMISAVKYGFAMANAQKMVKDAASYSTQSNNEEGVLHTIDSILKHEWPFIE</sequence>
<dbReference type="SUPFAM" id="SSF56784">
    <property type="entry name" value="HAD-like"/>
    <property type="match status" value="1"/>
</dbReference>
<dbReference type="Gene3D" id="3.40.50.1000">
    <property type="entry name" value="HAD superfamily/HAD-like"/>
    <property type="match status" value="1"/>
</dbReference>
<accession>A0A0T6BUI4</accession>
<dbReference type="NCBIfam" id="TIGR01484">
    <property type="entry name" value="HAD-SF-IIB"/>
    <property type="match status" value="1"/>
</dbReference>
<dbReference type="RefSeq" id="WP_048352984.1">
    <property type="nucleotide sequence ID" value="NZ_CP023481.1"/>
</dbReference>
<dbReference type="PROSITE" id="PS01229">
    <property type="entry name" value="COF_2"/>
    <property type="match status" value="1"/>
</dbReference>
<dbReference type="OrthoDB" id="9814970at2"/>
<dbReference type="InterPro" id="IPR023214">
    <property type="entry name" value="HAD_sf"/>
</dbReference>
<evidence type="ECO:0000313" key="1">
    <source>
        <dbReference type="EMBL" id="KRT95267.1"/>
    </source>
</evidence>
<dbReference type="Proteomes" id="UP000036168">
    <property type="component" value="Unassembled WGS sequence"/>
</dbReference>
<reference evidence="1" key="2">
    <citation type="submission" date="2015-10" db="EMBL/GenBank/DDBJ databases">
        <authorList>
            <person name="Gilbert D.G."/>
        </authorList>
    </citation>
    <scope>NUCLEOTIDE SEQUENCE</scope>
    <source>
        <strain evidence="1">GO-13</strain>
    </source>
</reference>
<name>A0A0T6BUI4_9BACI</name>